<proteinExistence type="predicted"/>
<dbReference type="Pfam" id="PF03762">
    <property type="entry name" value="VOMI"/>
    <property type="match status" value="1"/>
</dbReference>
<sequence length="194" mass="20836">MVAHQSVAFFVSFLMLSLVLRPRSTEALKIISVTNGGTEGSWGLLEICPDGSRAIGYQTQNDPLDVILYDKTAMNSIRLFCDDTAGTSITSALGETGTWQLRQNCPPGEALASFRLRVETYDPELSDNTSVNSIQFNCTDGTLLNFNGNSGGVWGDFSAEQCDLTGICGLETRVMPTAALSDNTALNNVGFLCC</sequence>
<comment type="caution">
    <text evidence="2">The sequence shown here is derived from an EMBL/GenBank/DDBJ whole genome shotgun (WGS) entry which is preliminary data.</text>
</comment>
<organism evidence="2 3">
    <name type="scientific">Daphnia sinensis</name>
    <dbReference type="NCBI Taxonomy" id="1820382"/>
    <lineage>
        <taxon>Eukaryota</taxon>
        <taxon>Metazoa</taxon>
        <taxon>Ecdysozoa</taxon>
        <taxon>Arthropoda</taxon>
        <taxon>Crustacea</taxon>
        <taxon>Branchiopoda</taxon>
        <taxon>Diplostraca</taxon>
        <taxon>Cladocera</taxon>
        <taxon>Anomopoda</taxon>
        <taxon>Daphniidae</taxon>
        <taxon>Daphnia</taxon>
        <taxon>Daphnia similis group</taxon>
    </lineage>
</organism>
<dbReference type="Proteomes" id="UP000820818">
    <property type="component" value="Linkage Group LG2"/>
</dbReference>
<dbReference type="PANTHER" id="PTHR18841">
    <property type="entry name" value="VITELLINE MEMBRANE OUTER LAYER PROTEIN I-RELATED"/>
    <property type="match status" value="1"/>
</dbReference>
<dbReference type="SUPFAM" id="SSF51092">
    <property type="entry name" value="Vitelline membrane outer protein-I (VMO-I)"/>
    <property type="match status" value="1"/>
</dbReference>
<name>A0AAD5PXB7_9CRUS</name>
<dbReference type="InterPro" id="IPR005515">
    <property type="entry name" value="VOMI"/>
</dbReference>
<feature type="chain" id="PRO_5042196561" description="Vitelline membrane outer layer protein 1" evidence="1">
    <location>
        <begin position="28"/>
        <end position="194"/>
    </location>
</feature>
<protein>
    <recommendedName>
        <fullName evidence="4">Vitelline membrane outer layer protein 1</fullName>
    </recommendedName>
</protein>
<dbReference type="AlphaFoldDB" id="A0AAD5PXB7"/>
<gene>
    <name evidence="2" type="ORF">GHT06_010864</name>
</gene>
<dbReference type="EMBL" id="WJBH02000002">
    <property type="protein sequence ID" value="KAI9563401.1"/>
    <property type="molecule type" value="Genomic_DNA"/>
</dbReference>
<dbReference type="Gene3D" id="2.100.10.20">
    <property type="entry name" value="Vitelline membrane outer layer protein I (VOMI)"/>
    <property type="match status" value="1"/>
</dbReference>
<dbReference type="GO" id="GO:0005615">
    <property type="term" value="C:extracellular space"/>
    <property type="evidence" value="ECO:0007669"/>
    <property type="project" value="TreeGrafter"/>
</dbReference>
<accession>A0AAD5PXB7</accession>
<dbReference type="PANTHER" id="PTHR18841:SF0">
    <property type="entry name" value="VITELLINE MEMBRANE OUTER LAYER 1 HOMOLOG A-RELATED"/>
    <property type="match status" value="1"/>
</dbReference>
<keyword evidence="3" id="KW-1185">Reference proteome</keyword>
<reference evidence="2 3" key="1">
    <citation type="submission" date="2022-05" db="EMBL/GenBank/DDBJ databases">
        <title>A multi-omics perspective on studying reproductive biology in Daphnia sinensis.</title>
        <authorList>
            <person name="Jia J."/>
        </authorList>
    </citation>
    <scope>NUCLEOTIDE SEQUENCE [LARGE SCALE GENOMIC DNA]</scope>
    <source>
        <strain evidence="2 3">WSL</strain>
    </source>
</reference>
<evidence type="ECO:0000313" key="2">
    <source>
        <dbReference type="EMBL" id="KAI9563401.1"/>
    </source>
</evidence>
<evidence type="ECO:0000313" key="3">
    <source>
        <dbReference type="Proteomes" id="UP000820818"/>
    </source>
</evidence>
<feature type="signal peptide" evidence="1">
    <location>
        <begin position="1"/>
        <end position="27"/>
    </location>
</feature>
<evidence type="ECO:0000256" key="1">
    <source>
        <dbReference type="SAM" id="SignalP"/>
    </source>
</evidence>
<evidence type="ECO:0008006" key="4">
    <source>
        <dbReference type="Google" id="ProtNLM"/>
    </source>
</evidence>
<dbReference type="InterPro" id="IPR036706">
    <property type="entry name" value="VOMI_sf"/>
</dbReference>
<keyword evidence="1" id="KW-0732">Signal</keyword>